<gene>
    <name evidence="1" type="ORF">VA603_11405</name>
</gene>
<dbReference type="Proteomes" id="UP001301653">
    <property type="component" value="Unassembled WGS sequence"/>
</dbReference>
<reference evidence="1 2" key="1">
    <citation type="submission" date="2023-12" db="EMBL/GenBank/DDBJ databases">
        <title>Stenotrophomonas guangdongensis sp. nov., isolated from wilted pepper plants (Capsicum annuum).</title>
        <authorList>
            <person name="Qiu M."/>
            <person name="Li Y."/>
            <person name="Liu Q."/>
            <person name="Zhang X."/>
            <person name="Huang Y."/>
            <person name="Guo R."/>
            <person name="Hu M."/>
            <person name="Zhou J."/>
            <person name="Zhou X."/>
        </authorList>
    </citation>
    <scope>NUCLEOTIDE SEQUENCE [LARGE SCALE GENOMIC DNA]</scope>
    <source>
        <strain evidence="1 2">MH1</strain>
    </source>
</reference>
<evidence type="ECO:0000313" key="2">
    <source>
        <dbReference type="Proteomes" id="UP001301653"/>
    </source>
</evidence>
<sequence>MSILLIRQAPQGVPPAPLPARIGGHALHCRSGDSLPALLDGLHQARDTRPAWVLIETAVAGAPQWDQHGQALLAALEALPVPYIEMVRNDADALDAHLHPQHAPAVVVCTVQRDQACQLSLAIAARRLQAMEA</sequence>
<evidence type="ECO:0008006" key="3">
    <source>
        <dbReference type="Google" id="ProtNLM"/>
    </source>
</evidence>
<accession>A0ABU5V4M0</accession>
<dbReference type="EMBL" id="JAYFUH010000201">
    <property type="protein sequence ID" value="MEA5668142.1"/>
    <property type="molecule type" value="Genomic_DNA"/>
</dbReference>
<evidence type="ECO:0000313" key="1">
    <source>
        <dbReference type="EMBL" id="MEA5668142.1"/>
    </source>
</evidence>
<proteinExistence type="predicted"/>
<dbReference type="RefSeq" id="WP_323438911.1">
    <property type="nucleotide sequence ID" value="NZ_JAYFUH010000201.1"/>
</dbReference>
<keyword evidence="2" id="KW-1185">Reference proteome</keyword>
<comment type="caution">
    <text evidence="1">The sequence shown here is derived from an EMBL/GenBank/DDBJ whole genome shotgun (WGS) entry which is preliminary data.</text>
</comment>
<protein>
    <recommendedName>
        <fullName evidence="3">3-dehydroquinate dehydratase</fullName>
    </recommendedName>
</protein>
<organism evidence="1 2">
    <name type="scientific">Stenotrophomonas capsici</name>
    <dbReference type="NCBI Taxonomy" id="3110230"/>
    <lineage>
        <taxon>Bacteria</taxon>
        <taxon>Pseudomonadati</taxon>
        <taxon>Pseudomonadota</taxon>
        <taxon>Gammaproteobacteria</taxon>
        <taxon>Lysobacterales</taxon>
        <taxon>Lysobacteraceae</taxon>
        <taxon>Stenotrophomonas</taxon>
    </lineage>
</organism>
<name>A0ABU5V4M0_9GAMM</name>